<dbReference type="Pfam" id="PF12679">
    <property type="entry name" value="ABC2_membrane_2"/>
    <property type="match status" value="1"/>
</dbReference>
<reference evidence="2 3" key="1">
    <citation type="submission" date="2015-09" db="EMBL/GenBank/DDBJ databases">
        <title>A metagenomics-based metabolic model of nitrate-dependent anaerobic oxidation of methane by Methanoperedens-like archaea.</title>
        <authorList>
            <person name="Arshad A."/>
            <person name="Speth D.R."/>
            <person name="De Graaf R.M."/>
            <person name="Op Den Camp H.J."/>
            <person name="Jetten M.S."/>
            <person name="Welte C.U."/>
        </authorList>
    </citation>
    <scope>NUCLEOTIDE SEQUENCE [LARGE SCALE GENOMIC DNA]</scope>
</reference>
<dbReference type="GO" id="GO:0140359">
    <property type="term" value="F:ABC-type transporter activity"/>
    <property type="evidence" value="ECO:0007669"/>
    <property type="project" value="InterPro"/>
</dbReference>
<comment type="caution">
    <text evidence="2">The sequence shown here is derived from an EMBL/GenBank/DDBJ whole genome shotgun (WGS) entry which is preliminary data.</text>
</comment>
<dbReference type="EMBL" id="LKCM01000021">
    <property type="protein sequence ID" value="KPQ45124.1"/>
    <property type="molecule type" value="Genomic_DNA"/>
</dbReference>
<keyword evidence="1" id="KW-0812">Transmembrane</keyword>
<dbReference type="PANTHER" id="PTHR43471:SF14">
    <property type="entry name" value="ABC-2 TYPE TRANSPORT SYSTEM PERMEASE PROTEIN"/>
    <property type="match status" value="1"/>
</dbReference>
<feature type="transmembrane region" description="Helical" evidence="1">
    <location>
        <begin position="53"/>
        <end position="75"/>
    </location>
</feature>
<proteinExistence type="predicted"/>
<dbReference type="PATRIC" id="fig|1719120.3.peg.326"/>
<organism evidence="2 3">
    <name type="scientific">Candidatus Methanoperedens nitratireducens</name>
    <dbReference type="NCBI Taxonomy" id="1392998"/>
    <lineage>
        <taxon>Archaea</taxon>
        <taxon>Methanobacteriati</taxon>
        <taxon>Methanobacteriota</taxon>
        <taxon>Stenosarchaea group</taxon>
        <taxon>Methanomicrobia</taxon>
        <taxon>Methanosarcinales</taxon>
        <taxon>ANME-2 cluster</taxon>
        <taxon>Candidatus Methanoperedentaceae</taxon>
        <taxon>Candidatus Methanoperedens</taxon>
    </lineage>
</organism>
<sequence length="99" mass="11150">MKRNLGNVFVIAQKEFADNLYSMRFLALLSIVTLIIFSMSYRNVTEGRNMFEIGFLGVAQIIGLFLPLLGIALGFDTIVKERKSGSLNVLLTHPIFRII</sequence>
<feature type="transmembrane region" description="Helical" evidence="1">
    <location>
        <begin position="21"/>
        <end position="41"/>
    </location>
</feature>
<protein>
    <submittedName>
        <fullName evidence="2">Putative ABC-2 type transport system permease protein</fullName>
    </submittedName>
</protein>
<keyword evidence="1" id="KW-1133">Transmembrane helix</keyword>
<dbReference type="AlphaFoldDB" id="A0A0P8CDM7"/>
<evidence type="ECO:0000313" key="3">
    <source>
        <dbReference type="Proteomes" id="UP000050360"/>
    </source>
</evidence>
<dbReference type="GO" id="GO:0005886">
    <property type="term" value="C:plasma membrane"/>
    <property type="evidence" value="ECO:0007669"/>
    <property type="project" value="UniProtKB-SubCell"/>
</dbReference>
<accession>A0A0P8CDM7</accession>
<evidence type="ECO:0000256" key="1">
    <source>
        <dbReference type="SAM" id="Phobius"/>
    </source>
</evidence>
<gene>
    <name evidence="2" type="ORF">MPEBLZ_00298</name>
</gene>
<evidence type="ECO:0000313" key="2">
    <source>
        <dbReference type="EMBL" id="KPQ45124.1"/>
    </source>
</evidence>
<keyword evidence="1" id="KW-0472">Membrane</keyword>
<dbReference type="PANTHER" id="PTHR43471">
    <property type="entry name" value="ABC TRANSPORTER PERMEASE"/>
    <property type="match status" value="1"/>
</dbReference>
<dbReference type="Proteomes" id="UP000050360">
    <property type="component" value="Unassembled WGS sequence"/>
</dbReference>
<name>A0A0P8CDM7_9EURY</name>